<dbReference type="PROSITE" id="PS50104">
    <property type="entry name" value="TIR"/>
    <property type="match status" value="1"/>
</dbReference>
<dbReference type="SUPFAM" id="SSF50978">
    <property type="entry name" value="WD40 repeat-like"/>
    <property type="match status" value="1"/>
</dbReference>
<feature type="repeat" description="WD" evidence="3">
    <location>
        <begin position="680"/>
        <end position="714"/>
    </location>
</feature>
<dbReference type="Pfam" id="PF00400">
    <property type="entry name" value="WD40"/>
    <property type="match status" value="14"/>
</dbReference>
<keyword evidence="4" id="KW-0812">Transmembrane</keyword>
<evidence type="ECO:0000256" key="1">
    <source>
        <dbReference type="ARBA" id="ARBA00022574"/>
    </source>
</evidence>
<dbReference type="InterPro" id="IPR019775">
    <property type="entry name" value="WD40_repeat_CS"/>
</dbReference>
<proteinExistence type="predicted"/>
<dbReference type="PANTHER" id="PTHR19879">
    <property type="entry name" value="TRANSCRIPTION INITIATION FACTOR TFIID"/>
    <property type="match status" value="1"/>
</dbReference>
<sequence length="1278" mass="142699">MNSIFISYRRDDGIDTAQLLQISLQKIFGEEAVFLDTNTMKPGDEFPAYLQSAMGNAKVVIVMIGKNWKGSNPQQNRLANEDDWVRKELEMALQKTDARKKIFPVLVKGATITDSFKDLPPSLQKLSEYNCATLREKEFSQDLLPLIPLIEAYIDVGNPLEDLPLDDESYKYPIGSPFKGLAYFTEKDAKLFFGRGQEIRQLYNIICERNIVFFYGQSGVGKSSLLFAGLKPRMNFKGWNIVYFRRETGVNLANKLHEYTSNLKSTDKQLVILDQVEEIYTNPSAEFSSQEESAQLFKEVKLGAETNINMILSFRKEYLAEFKNLFVNLEVEDFYLKPLQANGVLDAIRGVTQEQKARDIYQLQFGDKTVPATIAQAILSDEQSQVAPLLQILLRKMWDKVSDKKPRIFTKDLFNEVKSSSLLTLINDQIVAVGVKFPEEVASGLVLDILYFFTTPRGTSASHTEEEVFQRYESNLTSGLVTELKNKYLLTEPKEENDSVARLAHDSLAPIIREMFSNSTLPGQRASILLDSKKYEIENLPDKVEFSKADLSIIDAGKAGMRKCTNSESREIEESRQRIKIDEQQREETKIKQLKRTRIFSVAISILALIAAIIAIIAFRQNELADSNRLLSEARLALENNDASLALRLAEASIKMYSDSVNVAFATSTYINNSFYSTEFKGHSDWINSVAFSPDGKHILTGSADSTAQLWDLKGNMIQGFKGHSGEVYSVAFSPDGQWILTGSEDSTARLWNLKGTMIREFKGHSGEVYSVAFSPDGKMVLTGSEDNTARLWNLNGTVAQEFKGHSGEVTSVAYSPDSVHILTGSSDSTARLWDLKGTMIREFKGHAGKISCVTFSPDGKQILTGSYDSTARLWNLKGTMIQEFRGHSGEIYSVAFSSDGKNILTGSYDHTARVWNLGGFTIQVFKDHSQVVMSVAFSPDSVHILTASGDGTAHLWNLKKMIREFKGQVGLVYSVVFSPDSIHILSRSDNGTIRLWDLKGTMICEFKSERGWVNSMAFSPDGKQILTGAFDSTARLWDLKGTLIQEFKGHNGWVNSVAFSPDGKEVLTGSSDSTARLWNLKGIMIQKFRDHSEEIYSVAFSSDGKNVLTGSSDNIARLWDLNGTIIHEFKGHSGRVTSVTFSPDSKCLLTGSYDGTARLWNLKGKMIREFTGGSGNVFSVAFSPDGKYILTSCSDRTARLWNLQGTLIQTFQGFSNLVSSVAFSPNGKYVLTGSFDQSVRLWAIVPYDEYLKSDKIASLTPEQKKQYGIGKSLFGWK</sequence>
<feature type="repeat" description="WD" evidence="3">
    <location>
        <begin position="721"/>
        <end position="755"/>
    </location>
</feature>
<dbReference type="PANTHER" id="PTHR19879:SF9">
    <property type="entry name" value="TRANSCRIPTION INITIATION FACTOR TFIID SUBUNIT 5"/>
    <property type="match status" value="1"/>
</dbReference>
<dbReference type="InterPro" id="IPR049052">
    <property type="entry name" value="nSTAND1"/>
</dbReference>
<dbReference type="Proteomes" id="UP000267223">
    <property type="component" value="Unassembled WGS sequence"/>
</dbReference>
<keyword evidence="2" id="KW-0677">Repeat</keyword>
<feature type="repeat" description="WD" evidence="3">
    <location>
        <begin position="885"/>
        <end position="918"/>
    </location>
</feature>
<dbReference type="InterPro" id="IPR000157">
    <property type="entry name" value="TIR_dom"/>
</dbReference>
<evidence type="ECO:0000259" key="5">
    <source>
        <dbReference type="PROSITE" id="PS50104"/>
    </source>
</evidence>
<evidence type="ECO:0000313" key="7">
    <source>
        <dbReference type="Proteomes" id="UP000267223"/>
    </source>
</evidence>
<feature type="repeat" description="WD" evidence="3">
    <location>
        <begin position="1089"/>
        <end position="1123"/>
    </location>
</feature>
<feature type="domain" description="TIR" evidence="5">
    <location>
        <begin position="1"/>
        <end position="147"/>
    </location>
</feature>
<dbReference type="OrthoDB" id="1492850at2"/>
<dbReference type="AlphaFoldDB" id="A0A3M9NSI5"/>
<dbReference type="InterPro" id="IPR011047">
    <property type="entry name" value="Quinoprotein_ADH-like_sf"/>
</dbReference>
<dbReference type="Gene3D" id="3.40.50.10140">
    <property type="entry name" value="Toll/interleukin-1 receptor homology (TIR) domain"/>
    <property type="match status" value="1"/>
</dbReference>
<dbReference type="GO" id="GO:0007165">
    <property type="term" value="P:signal transduction"/>
    <property type="evidence" value="ECO:0007669"/>
    <property type="project" value="InterPro"/>
</dbReference>
<feature type="repeat" description="WD" evidence="3">
    <location>
        <begin position="926"/>
        <end position="960"/>
    </location>
</feature>
<keyword evidence="7" id="KW-1185">Reference proteome</keyword>
<dbReference type="PROSITE" id="PS50294">
    <property type="entry name" value="WD_REPEATS_REGION"/>
    <property type="match status" value="14"/>
</dbReference>
<keyword evidence="4" id="KW-0472">Membrane</keyword>
<dbReference type="SUPFAM" id="SSF52200">
    <property type="entry name" value="Toll/Interleukin receptor TIR domain"/>
    <property type="match status" value="1"/>
</dbReference>
<name>A0A3M9NSI5_9BACT</name>
<dbReference type="Gene3D" id="3.40.50.300">
    <property type="entry name" value="P-loop containing nucleotide triphosphate hydrolases"/>
    <property type="match status" value="1"/>
</dbReference>
<evidence type="ECO:0000256" key="3">
    <source>
        <dbReference type="PROSITE-ProRule" id="PRU00221"/>
    </source>
</evidence>
<dbReference type="InterPro" id="IPR027417">
    <property type="entry name" value="P-loop_NTPase"/>
</dbReference>
<dbReference type="SUPFAM" id="SSF50998">
    <property type="entry name" value="Quinoprotein alcohol dehydrogenase-like"/>
    <property type="match status" value="1"/>
</dbReference>
<dbReference type="SUPFAM" id="SSF52540">
    <property type="entry name" value="P-loop containing nucleoside triphosphate hydrolases"/>
    <property type="match status" value="1"/>
</dbReference>
<feature type="repeat" description="WD" evidence="3">
    <location>
        <begin position="1130"/>
        <end position="1164"/>
    </location>
</feature>
<dbReference type="PROSITE" id="PS00678">
    <property type="entry name" value="WD_REPEATS_1"/>
    <property type="match status" value="12"/>
</dbReference>
<dbReference type="RefSeq" id="WP_123119064.1">
    <property type="nucleotide sequence ID" value="NZ_RJJR01000001.1"/>
</dbReference>
<feature type="repeat" description="WD" evidence="3">
    <location>
        <begin position="762"/>
        <end position="796"/>
    </location>
</feature>
<dbReference type="InterPro" id="IPR020472">
    <property type="entry name" value="WD40_PAC1"/>
</dbReference>
<dbReference type="SMART" id="SM00320">
    <property type="entry name" value="WD40"/>
    <property type="match status" value="14"/>
</dbReference>
<evidence type="ECO:0000313" key="6">
    <source>
        <dbReference type="EMBL" id="RNI40173.1"/>
    </source>
</evidence>
<gene>
    <name evidence="6" type="ORF">EFY79_02435</name>
</gene>
<dbReference type="InterPro" id="IPR035897">
    <property type="entry name" value="Toll_tir_struct_dom_sf"/>
</dbReference>
<dbReference type="Gene3D" id="2.130.10.10">
    <property type="entry name" value="YVTN repeat-like/Quinoprotein amine dehydrogenase"/>
    <property type="match status" value="6"/>
</dbReference>
<feature type="repeat" description="WD" evidence="3">
    <location>
        <begin position="844"/>
        <end position="878"/>
    </location>
</feature>
<reference evidence="6 7" key="1">
    <citation type="submission" date="2018-11" db="EMBL/GenBank/DDBJ databases">
        <title>Draft genome sequence of Ferruginibacter sp. BO-59.</title>
        <authorList>
            <person name="Im W.T."/>
        </authorList>
    </citation>
    <scope>NUCLEOTIDE SEQUENCE [LARGE SCALE GENOMIC DNA]</scope>
    <source>
        <strain evidence="6 7">BO-59</strain>
    </source>
</reference>
<keyword evidence="1 3" id="KW-0853">WD repeat</keyword>
<dbReference type="InterPro" id="IPR001680">
    <property type="entry name" value="WD40_rpt"/>
</dbReference>
<feature type="repeat" description="WD" evidence="3">
    <location>
        <begin position="803"/>
        <end position="837"/>
    </location>
</feature>
<feature type="transmembrane region" description="Helical" evidence="4">
    <location>
        <begin position="599"/>
        <end position="619"/>
    </location>
</feature>
<dbReference type="EMBL" id="RJJR01000001">
    <property type="protein sequence ID" value="RNI40173.1"/>
    <property type="molecule type" value="Genomic_DNA"/>
</dbReference>
<dbReference type="InterPro" id="IPR015943">
    <property type="entry name" value="WD40/YVTN_repeat-like_dom_sf"/>
</dbReference>
<protein>
    <submittedName>
        <fullName evidence="6">TIR domain-containing protein</fullName>
    </submittedName>
</protein>
<organism evidence="6 7">
    <name type="scientific">Hanamia caeni</name>
    <dbReference type="NCBI Taxonomy" id="2294116"/>
    <lineage>
        <taxon>Bacteria</taxon>
        <taxon>Pseudomonadati</taxon>
        <taxon>Bacteroidota</taxon>
        <taxon>Chitinophagia</taxon>
        <taxon>Chitinophagales</taxon>
        <taxon>Chitinophagaceae</taxon>
        <taxon>Hanamia</taxon>
    </lineage>
</organism>
<feature type="repeat" description="WD" evidence="3">
    <location>
        <begin position="1007"/>
        <end position="1041"/>
    </location>
</feature>
<dbReference type="Pfam" id="PF13676">
    <property type="entry name" value="TIR_2"/>
    <property type="match status" value="1"/>
</dbReference>
<feature type="repeat" description="WD" evidence="3">
    <location>
        <begin position="1048"/>
        <end position="1082"/>
    </location>
</feature>
<feature type="repeat" description="WD" evidence="3">
    <location>
        <begin position="966"/>
        <end position="1000"/>
    </location>
</feature>
<dbReference type="Pfam" id="PF20703">
    <property type="entry name" value="nSTAND1"/>
    <property type="match status" value="1"/>
</dbReference>
<keyword evidence="4" id="KW-1133">Transmembrane helix</keyword>
<evidence type="ECO:0000256" key="2">
    <source>
        <dbReference type="ARBA" id="ARBA00022737"/>
    </source>
</evidence>
<dbReference type="PROSITE" id="PS50082">
    <property type="entry name" value="WD_REPEATS_2"/>
    <property type="match status" value="14"/>
</dbReference>
<dbReference type="InterPro" id="IPR036322">
    <property type="entry name" value="WD40_repeat_dom_sf"/>
</dbReference>
<feature type="repeat" description="WD" evidence="3">
    <location>
        <begin position="1171"/>
        <end position="1205"/>
    </location>
</feature>
<comment type="caution">
    <text evidence="6">The sequence shown here is derived from an EMBL/GenBank/DDBJ whole genome shotgun (WGS) entry which is preliminary data.</text>
</comment>
<dbReference type="CDD" id="cd00200">
    <property type="entry name" value="WD40"/>
    <property type="match status" value="2"/>
</dbReference>
<dbReference type="PRINTS" id="PR00320">
    <property type="entry name" value="GPROTEINBRPT"/>
</dbReference>
<accession>A0A3M9NSI5</accession>
<feature type="repeat" description="WD" evidence="3">
    <location>
        <begin position="1212"/>
        <end position="1243"/>
    </location>
</feature>
<evidence type="ECO:0000256" key="4">
    <source>
        <dbReference type="SAM" id="Phobius"/>
    </source>
</evidence>